<dbReference type="AlphaFoldDB" id="A0A1M7KAI3"/>
<proteinExistence type="inferred from homology"/>
<gene>
    <name evidence="7" type="ORF">SAMN05444171_0188</name>
</gene>
<dbReference type="Gene3D" id="2.40.50.100">
    <property type="match status" value="1"/>
</dbReference>
<feature type="domain" description="Multidrug resistance protein MdtA-like barrel-sandwich hybrid" evidence="5">
    <location>
        <begin position="68"/>
        <end position="196"/>
    </location>
</feature>
<dbReference type="InterPro" id="IPR006143">
    <property type="entry name" value="RND_pump_MFP"/>
</dbReference>
<comment type="subcellular location">
    <subcellularLocation>
        <location evidence="1">Cell envelope</location>
    </subcellularLocation>
</comment>
<evidence type="ECO:0000313" key="8">
    <source>
        <dbReference type="Proteomes" id="UP000183208"/>
    </source>
</evidence>
<dbReference type="GO" id="GO:1990281">
    <property type="term" value="C:efflux pump complex"/>
    <property type="evidence" value="ECO:0007669"/>
    <property type="project" value="TreeGrafter"/>
</dbReference>
<evidence type="ECO:0000313" key="7">
    <source>
        <dbReference type="EMBL" id="SEB90261.1"/>
    </source>
</evidence>
<dbReference type="Gene3D" id="1.10.287.470">
    <property type="entry name" value="Helix hairpin bin"/>
    <property type="match status" value="1"/>
</dbReference>
<dbReference type="Pfam" id="PF25917">
    <property type="entry name" value="BSH_RND"/>
    <property type="match status" value="1"/>
</dbReference>
<dbReference type="PANTHER" id="PTHR30469">
    <property type="entry name" value="MULTIDRUG RESISTANCE PROTEIN MDTA"/>
    <property type="match status" value="1"/>
</dbReference>
<evidence type="ECO:0000256" key="2">
    <source>
        <dbReference type="ARBA" id="ARBA00009477"/>
    </source>
</evidence>
<dbReference type="Gene3D" id="2.40.30.170">
    <property type="match status" value="1"/>
</dbReference>
<dbReference type="PROSITE" id="PS51257">
    <property type="entry name" value="PROKAR_LIPOPROTEIN"/>
    <property type="match status" value="1"/>
</dbReference>
<dbReference type="Proteomes" id="UP000183208">
    <property type="component" value="Unassembled WGS sequence"/>
</dbReference>
<sequence>MSRRPLRFVICAIVVFGLQSCSRKDQEVTEQPVRGLRAFKVNAKAESRVRRFPTVLQPADVSSLSFEIAGQLKAVSLAVGQKVQLGDLLAEIDSRSLQSQVDQASAGVQQAQAQLDNAESDFRRKEDLLGKGVTTQAIFDQSKATLLTARAQLDQAKRQLELAEHNMDRSKLVAPFSGTIARVEVKSFAQVSAGQPIVTLYSDDRFEMSFLIPSPTFQTLRVGQPVTVKVADMPDLSLKGEIKELGSKAEQVSAFPVVVRLEDRVAGLNAGMSVEVAIQEPLIGVASGFLLPLSVIAPEAGRELEGVATVFVYNGASSTVNKRKVTVGGVRDNRLIVTEGLAAGDIVAAAGVSYLLDGQKVKLLPVVE</sequence>
<evidence type="ECO:0000256" key="1">
    <source>
        <dbReference type="ARBA" id="ARBA00004196"/>
    </source>
</evidence>
<organism evidence="7 8">
    <name type="scientific">Bradyrhizobium lablabi</name>
    <dbReference type="NCBI Taxonomy" id="722472"/>
    <lineage>
        <taxon>Bacteria</taxon>
        <taxon>Pseudomonadati</taxon>
        <taxon>Pseudomonadota</taxon>
        <taxon>Alphaproteobacteria</taxon>
        <taxon>Hyphomicrobiales</taxon>
        <taxon>Nitrobacteraceae</taxon>
        <taxon>Bradyrhizobium</taxon>
    </lineage>
</organism>
<name>A0A1M7KAI3_9BRAD</name>
<evidence type="ECO:0000259" key="6">
    <source>
        <dbReference type="Pfam" id="PF25967"/>
    </source>
</evidence>
<comment type="similarity">
    <text evidence="2">Belongs to the membrane fusion protein (MFP) (TC 8.A.1) family.</text>
</comment>
<keyword evidence="3" id="KW-0813">Transport</keyword>
<dbReference type="InterPro" id="IPR058625">
    <property type="entry name" value="MdtA-like_BSH"/>
</dbReference>
<dbReference type="NCBIfam" id="TIGR01730">
    <property type="entry name" value="RND_mfp"/>
    <property type="match status" value="1"/>
</dbReference>
<accession>A0A1M7KAI3</accession>
<reference evidence="7 8" key="1">
    <citation type="submission" date="2016-10" db="EMBL/GenBank/DDBJ databases">
        <authorList>
            <person name="de Groot N.N."/>
        </authorList>
    </citation>
    <scope>NUCLEOTIDE SEQUENCE [LARGE SCALE GENOMIC DNA]</scope>
    <source>
        <strain evidence="7 8">GAS522</strain>
    </source>
</reference>
<dbReference type="Pfam" id="PF25967">
    <property type="entry name" value="RND-MFP_C"/>
    <property type="match status" value="1"/>
</dbReference>
<dbReference type="Gene3D" id="2.40.420.20">
    <property type="match status" value="1"/>
</dbReference>
<dbReference type="RefSeq" id="WP_157793752.1">
    <property type="nucleotide sequence ID" value="NZ_FNTI01000001.1"/>
</dbReference>
<evidence type="ECO:0000256" key="4">
    <source>
        <dbReference type="SAM" id="Coils"/>
    </source>
</evidence>
<feature type="coiled-coil region" evidence="4">
    <location>
        <begin position="94"/>
        <end position="173"/>
    </location>
</feature>
<dbReference type="SUPFAM" id="SSF111369">
    <property type="entry name" value="HlyD-like secretion proteins"/>
    <property type="match status" value="1"/>
</dbReference>
<dbReference type="EMBL" id="FNTI01000001">
    <property type="protein sequence ID" value="SEB90261.1"/>
    <property type="molecule type" value="Genomic_DNA"/>
</dbReference>
<protein>
    <submittedName>
        <fullName evidence="7">RND family efflux transporter, MFP subunit</fullName>
    </submittedName>
</protein>
<dbReference type="GO" id="GO:0015562">
    <property type="term" value="F:efflux transmembrane transporter activity"/>
    <property type="evidence" value="ECO:0007669"/>
    <property type="project" value="TreeGrafter"/>
</dbReference>
<dbReference type="InterPro" id="IPR058627">
    <property type="entry name" value="MdtA-like_C"/>
</dbReference>
<keyword evidence="4" id="KW-0175">Coiled coil</keyword>
<evidence type="ECO:0000259" key="5">
    <source>
        <dbReference type="Pfam" id="PF25917"/>
    </source>
</evidence>
<evidence type="ECO:0000256" key="3">
    <source>
        <dbReference type="ARBA" id="ARBA00022448"/>
    </source>
</evidence>
<feature type="domain" description="Multidrug resistance protein MdtA-like C-terminal permuted SH3" evidence="6">
    <location>
        <begin position="295"/>
        <end position="348"/>
    </location>
</feature>
<dbReference type="PANTHER" id="PTHR30469:SF20">
    <property type="entry name" value="EFFLUX RND TRANSPORTER PERIPLASMIC ADAPTOR SUBUNIT"/>
    <property type="match status" value="1"/>
</dbReference>